<evidence type="ECO:0000313" key="2">
    <source>
        <dbReference type="EMBL" id="EGE08456.1"/>
    </source>
</evidence>
<dbReference type="VEuPathDB" id="FungiDB:TEQG_08788"/>
<feature type="signal peptide" evidence="1">
    <location>
        <begin position="1"/>
        <end position="23"/>
    </location>
</feature>
<proteinExistence type="predicted"/>
<evidence type="ECO:0000256" key="1">
    <source>
        <dbReference type="SAM" id="SignalP"/>
    </source>
</evidence>
<sequence length="69" mass="7870">MKASWIICATFAALAMASPKTTAGPANLRRHGERCGRFCFSEMECDPPKWGCFRCEMRLIMRHRGEMIC</sequence>
<keyword evidence="3" id="KW-1185">Reference proteome</keyword>
<organism evidence="2 3">
    <name type="scientific">Trichophyton equinum (strain ATCC MYA-4606 / CBS 127.97)</name>
    <name type="common">Horse ringworm fungus</name>
    <dbReference type="NCBI Taxonomy" id="559882"/>
    <lineage>
        <taxon>Eukaryota</taxon>
        <taxon>Fungi</taxon>
        <taxon>Dikarya</taxon>
        <taxon>Ascomycota</taxon>
        <taxon>Pezizomycotina</taxon>
        <taxon>Eurotiomycetes</taxon>
        <taxon>Eurotiomycetidae</taxon>
        <taxon>Onygenales</taxon>
        <taxon>Arthrodermataceae</taxon>
        <taxon>Trichophyton</taxon>
    </lineage>
</organism>
<dbReference type="EMBL" id="DS995780">
    <property type="protein sequence ID" value="EGE08456.1"/>
    <property type="molecule type" value="Genomic_DNA"/>
</dbReference>
<evidence type="ECO:0000313" key="3">
    <source>
        <dbReference type="Proteomes" id="UP000009169"/>
    </source>
</evidence>
<dbReference type="Proteomes" id="UP000009169">
    <property type="component" value="Unassembled WGS sequence"/>
</dbReference>
<feature type="chain" id="PRO_5003288358" evidence="1">
    <location>
        <begin position="24"/>
        <end position="69"/>
    </location>
</feature>
<keyword evidence="1" id="KW-0732">Signal</keyword>
<dbReference type="HOGENOM" id="CLU_2777710_0_0_1"/>
<dbReference type="AlphaFoldDB" id="F2Q2T8"/>
<accession>F2Q2T8</accession>
<name>F2Q2T8_TRIEC</name>
<protein>
    <submittedName>
        <fullName evidence="2">Uncharacterized protein</fullName>
    </submittedName>
</protein>
<reference evidence="3" key="1">
    <citation type="journal article" date="2012" name="MBio">
        <title>Comparative genome analysis of Trichophyton rubrum and related dermatophytes reveals candidate genes involved in infection.</title>
        <authorList>
            <person name="Martinez D.A."/>
            <person name="Oliver B.G."/>
            <person name="Graeser Y."/>
            <person name="Goldberg J.M."/>
            <person name="Li W."/>
            <person name="Martinez-Rossi N.M."/>
            <person name="Monod M."/>
            <person name="Shelest E."/>
            <person name="Barton R.C."/>
            <person name="Birch E."/>
            <person name="Brakhage A.A."/>
            <person name="Chen Z."/>
            <person name="Gurr S.J."/>
            <person name="Heiman D."/>
            <person name="Heitman J."/>
            <person name="Kosti I."/>
            <person name="Rossi A."/>
            <person name="Saif S."/>
            <person name="Samalova M."/>
            <person name="Saunders C.W."/>
            <person name="Shea T."/>
            <person name="Summerbell R.C."/>
            <person name="Xu J."/>
            <person name="Young S."/>
            <person name="Zeng Q."/>
            <person name="Birren B.W."/>
            <person name="Cuomo C.A."/>
            <person name="White T.C."/>
        </authorList>
    </citation>
    <scope>NUCLEOTIDE SEQUENCE [LARGE SCALE GENOMIC DNA]</scope>
    <source>
        <strain evidence="3">ATCC MYA-4606 / CBS 127.97</strain>
    </source>
</reference>
<gene>
    <name evidence="2" type="ORF">TEQG_08788</name>
</gene>